<keyword evidence="3 6" id="KW-0238">DNA-binding</keyword>
<keyword evidence="4 6" id="KW-0233">DNA recombination</keyword>
<dbReference type="Pfam" id="PF14520">
    <property type="entry name" value="HHH_5"/>
    <property type="match status" value="1"/>
</dbReference>
<dbReference type="SUPFAM" id="SSF50249">
    <property type="entry name" value="Nucleic acid-binding proteins"/>
    <property type="match status" value="1"/>
</dbReference>
<dbReference type="HAMAP" id="MF_00031">
    <property type="entry name" value="DNA_HJ_migration_RuvA"/>
    <property type="match status" value="1"/>
</dbReference>
<dbReference type="InterPro" id="IPR010994">
    <property type="entry name" value="RuvA_2-like"/>
</dbReference>
<dbReference type="EMBL" id="NBZD01000001">
    <property type="protein sequence ID" value="PNH19711.1"/>
    <property type="molecule type" value="Genomic_DNA"/>
</dbReference>
<evidence type="ECO:0000313" key="9">
    <source>
        <dbReference type="Proteomes" id="UP000236394"/>
    </source>
</evidence>
<dbReference type="InterPro" id="IPR000085">
    <property type="entry name" value="RuvA"/>
</dbReference>
<reference evidence="9" key="1">
    <citation type="submission" date="2017-04" db="EMBL/GenBank/DDBJ databases">
        <authorList>
            <person name="Bumgarner R.E."/>
            <person name="Fredricks D.N."/>
            <person name="Srinivasan S."/>
        </authorList>
    </citation>
    <scope>NUCLEOTIDE SEQUENCE [LARGE SCALE GENOMIC DNA]</scope>
    <source>
        <strain evidence="9">KA00405</strain>
    </source>
</reference>
<comment type="similarity">
    <text evidence="6">Belongs to the RuvA family.</text>
</comment>
<proteinExistence type="inferred from homology"/>
<protein>
    <recommendedName>
        <fullName evidence="6">Holliday junction branch migration complex subunit RuvA</fullName>
    </recommendedName>
</protein>
<comment type="subcellular location">
    <subcellularLocation>
        <location evidence="6">Cytoplasm</location>
    </subcellularLocation>
</comment>
<dbReference type="Pfam" id="PF01330">
    <property type="entry name" value="RuvA_N"/>
    <property type="match status" value="1"/>
</dbReference>
<feature type="domain" description="DNA helicase Holliday junction RuvA type" evidence="7">
    <location>
        <begin position="7"/>
        <end position="65"/>
    </location>
</feature>
<comment type="subunit">
    <text evidence="6">Homotetramer. Forms an RuvA(8)-RuvB(12)-Holliday junction (HJ) complex. HJ DNA is sandwiched between 2 RuvA tetramers; dsDNA enters through RuvA and exits via RuvB. An RuvB hexamer assembles on each DNA strand where it exits the tetramer. Each RuvB hexamer is contacted by two RuvA subunits (via domain III) on 2 adjacent RuvB subunits; this complex drives branch migration. In the full resolvosome a probable DNA-RuvA(4)-RuvB(12)-RuvC(2) complex forms which resolves the HJ.</text>
</comment>
<evidence type="ECO:0000256" key="3">
    <source>
        <dbReference type="ARBA" id="ARBA00023125"/>
    </source>
</evidence>
<dbReference type="SUPFAM" id="SSF46929">
    <property type="entry name" value="DNA helicase RuvA subunit, C-terminal domain"/>
    <property type="match status" value="1"/>
</dbReference>
<keyword evidence="1 6" id="KW-0963">Cytoplasm</keyword>
<dbReference type="GO" id="GO:0005524">
    <property type="term" value="F:ATP binding"/>
    <property type="evidence" value="ECO:0007669"/>
    <property type="project" value="InterPro"/>
</dbReference>
<comment type="function">
    <text evidence="6">The RuvA-RuvB-RuvC complex processes Holliday junction (HJ) DNA during genetic recombination and DNA repair, while the RuvA-RuvB complex plays an important role in the rescue of blocked DNA replication forks via replication fork reversal (RFR). RuvA specifically binds to HJ cruciform DNA, conferring on it an open structure. The RuvB hexamer acts as an ATP-dependent pump, pulling dsDNA into and through the RuvAB complex. HJ branch migration allows RuvC to scan DNA until it finds its consensus sequence, where it cleaves and resolves the cruciform DNA.</text>
</comment>
<dbReference type="InterPro" id="IPR036267">
    <property type="entry name" value="RuvA_C_sf"/>
</dbReference>
<dbReference type="AlphaFoldDB" id="A0A2J8B4K8"/>
<comment type="domain">
    <text evidence="6">Has three domains with a flexible linker between the domains II and III and assumes an 'L' shape. Domain III is highly mobile and contacts RuvB.</text>
</comment>
<dbReference type="GO" id="GO:0006310">
    <property type="term" value="P:DNA recombination"/>
    <property type="evidence" value="ECO:0007669"/>
    <property type="project" value="UniProtKB-UniRule"/>
</dbReference>
<dbReference type="GO" id="GO:0009378">
    <property type="term" value="F:four-way junction helicase activity"/>
    <property type="evidence" value="ECO:0007669"/>
    <property type="project" value="InterPro"/>
</dbReference>
<organism evidence="8 9">
    <name type="scientific">Mageeibacillus indolicus</name>
    <dbReference type="NCBI Taxonomy" id="884684"/>
    <lineage>
        <taxon>Bacteria</taxon>
        <taxon>Bacillati</taxon>
        <taxon>Bacillota</taxon>
        <taxon>Clostridia</taxon>
        <taxon>Eubacteriales</taxon>
        <taxon>Oscillospiraceae</taxon>
        <taxon>Mageeibacillus</taxon>
    </lineage>
</organism>
<keyword evidence="5 6" id="KW-0234">DNA repair</keyword>
<evidence type="ECO:0000256" key="4">
    <source>
        <dbReference type="ARBA" id="ARBA00023172"/>
    </source>
</evidence>
<feature type="region of interest" description="Domain III" evidence="6">
    <location>
        <begin position="150"/>
        <end position="212"/>
    </location>
</feature>
<dbReference type="GO" id="GO:0000400">
    <property type="term" value="F:four-way junction DNA binding"/>
    <property type="evidence" value="ECO:0007669"/>
    <property type="project" value="UniProtKB-UniRule"/>
</dbReference>
<evidence type="ECO:0000313" key="8">
    <source>
        <dbReference type="EMBL" id="PNH19711.1"/>
    </source>
</evidence>
<sequence length="212" mass="23544">MLQEDGMYAYINGEYKYVDAGSVVIECNGIGYTLLMPKLPAWTAGDKVKVFTYLYVREDIFELYGFASQEQLNLFKMLIGVNKIGPKLALQILGSITPEQFALAILRNDLKILTSIKGLGKKNAERLVIDLRDKLKKAGSPSAKASTGLTSLETQEDTIDVADDFSAVVEALTLLGYDYKTSVKQAKAVFDPELDLNQNIRLALRGFDRTFQ</sequence>
<gene>
    <name evidence="6" type="primary">ruvA</name>
    <name evidence="8" type="ORF">B7R76_02185</name>
</gene>
<dbReference type="Gene3D" id="2.40.50.140">
    <property type="entry name" value="Nucleic acid-binding proteins"/>
    <property type="match status" value="1"/>
</dbReference>
<dbReference type="GO" id="GO:0048476">
    <property type="term" value="C:Holliday junction resolvase complex"/>
    <property type="evidence" value="ECO:0007669"/>
    <property type="project" value="UniProtKB-UniRule"/>
</dbReference>
<evidence type="ECO:0000259" key="7">
    <source>
        <dbReference type="Pfam" id="PF01330"/>
    </source>
</evidence>
<dbReference type="Proteomes" id="UP000236394">
    <property type="component" value="Unassembled WGS sequence"/>
</dbReference>
<evidence type="ECO:0000256" key="1">
    <source>
        <dbReference type="ARBA" id="ARBA00022490"/>
    </source>
</evidence>
<dbReference type="InterPro" id="IPR013849">
    <property type="entry name" value="DNA_helicase_Holl-junc_RuvA_I"/>
</dbReference>
<dbReference type="Gene3D" id="1.10.150.20">
    <property type="entry name" value="5' to 3' exonuclease, C-terminal subdomain"/>
    <property type="match status" value="1"/>
</dbReference>
<comment type="caution">
    <text evidence="6">Lacks conserved residue(s) required for the propagation of feature annotation.</text>
</comment>
<comment type="caution">
    <text evidence="8">The sequence shown here is derived from an EMBL/GenBank/DDBJ whole genome shotgun (WGS) entry which is preliminary data.</text>
</comment>
<dbReference type="InterPro" id="IPR012340">
    <property type="entry name" value="NA-bd_OB-fold"/>
</dbReference>
<accession>A0A2J8B4K8</accession>
<evidence type="ECO:0000256" key="6">
    <source>
        <dbReference type="HAMAP-Rule" id="MF_00031"/>
    </source>
</evidence>
<dbReference type="GO" id="GO:0006281">
    <property type="term" value="P:DNA repair"/>
    <property type="evidence" value="ECO:0007669"/>
    <property type="project" value="UniProtKB-UniRule"/>
</dbReference>
<evidence type="ECO:0000256" key="5">
    <source>
        <dbReference type="ARBA" id="ARBA00023204"/>
    </source>
</evidence>
<dbReference type="GO" id="GO:0005737">
    <property type="term" value="C:cytoplasm"/>
    <property type="evidence" value="ECO:0007669"/>
    <property type="project" value="UniProtKB-SubCell"/>
</dbReference>
<keyword evidence="2 6" id="KW-0227">DNA damage</keyword>
<dbReference type="SUPFAM" id="SSF47781">
    <property type="entry name" value="RuvA domain 2-like"/>
    <property type="match status" value="1"/>
</dbReference>
<evidence type="ECO:0000256" key="2">
    <source>
        <dbReference type="ARBA" id="ARBA00022763"/>
    </source>
</evidence>
<name>A0A2J8B4K8_9FIRM</name>
<dbReference type="NCBIfam" id="TIGR00084">
    <property type="entry name" value="ruvA"/>
    <property type="match status" value="1"/>
</dbReference>